<dbReference type="NCBIfam" id="TIGR00338">
    <property type="entry name" value="serB"/>
    <property type="match status" value="1"/>
</dbReference>
<name>A0A512HAM2_9PROT</name>
<dbReference type="SFLD" id="SFLDG01136">
    <property type="entry name" value="C1.6:_Phosphoserine_Phosphatas"/>
    <property type="match status" value="1"/>
</dbReference>
<proteinExistence type="inferred from homology"/>
<comment type="similarity">
    <text evidence="3">Belongs to the HAD-like hydrolase superfamily. SerB family.</text>
</comment>
<evidence type="ECO:0000256" key="7">
    <source>
        <dbReference type="ARBA" id="ARBA00022723"/>
    </source>
</evidence>
<dbReference type="SFLD" id="SFLDG01137">
    <property type="entry name" value="C1.6.1:_Phosphoserine_Phosphat"/>
    <property type="match status" value="1"/>
</dbReference>
<dbReference type="Pfam" id="PF12710">
    <property type="entry name" value="HAD"/>
    <property type="match status" value="1"/>
</dbReference>
<dbReference type="SFLD" id="SFLDS00003">
    <property type="entry name" value="Haloacid_Dehalogenase"/>
    <property type="match status" value="1"/>
</dbReference>
<dbReference type="InterPro" id="IPR036412">
    <property type="entry name" value="HAD-like_sf"/>
</dbReference>
<comment type="pathway">
    <text evidence="2">Amino-acid biosynthesis; L-serine biosynthesis; L-serine from 3-phospho-D-glycerate: step 3/3.</text>
</comment>
<evidence type="ECO:0000256" key="10">
    <source>
        <dbReference type="ARBA" id="ARBA00023299"/>
    </source>
</evidence>
<evidence type="ECO:0000256" key="14">
    <source>
        <dbReference type="PIRSR" id="PIRSR604469-1"/>
    </source>
</evidence>
<gene>
    <name evidence="15" type="ORF">ROR02_26230</name>
</gene>
<dbReference type="UniPathway" id="UPA00135">
    <property type="reaction ID" value="UER00198"/>
</dbReference>
<dbReference type="Gene3D" id="3.40.50.1000">
    <property type="entry name" value="HAD superfamily/HAD-like"/>
    <property type="match status" value="1"/>
</dbReference>
<feature type="active site" description="Nucleophile" evidence="14">
    <location>
        <position position="90"/>
    </location>
</feature>
<protein>
    <recommendedName>
        <fullName evidence="5">Phosphoserine phosphatase</fullName>
        <ecNumber evidence="4">3.1.3.3</ecNumber>
    </recommendedName>
    <alternativeName>
        <fullName evidence="11">O-phosphoserine phosphohydrolase</fullName>
    </alternativeName>
</protein>
<evidence type="ECO:0000256" key="5">
    <source>
        <dbReference type="ARBA" id="ARBA00015196"/>
    </source>
</evidence>
<keyword evidence="7" id="KW-0479">Metal-binding</keyword>
<evidence type="ECO:0000256" key="11">
    <source>
        <dbReference type="ARBA" id="ARBA00031693"/>
    </source>
</evidence>
<evidence type="ECO:0000256" key="6">
    <source>
        <dbReference type="ARBA" id="ARBA00022605"/>
    </source>
</evidence>
<dbReference type="AlphaFoldDB" id="A0A512HAM2"/>
<keyword evidence="6" id="KW-0028">Amino-acid biosynthesis</keyword>
<dbReference type="InterPro" id="IPR050582">
    <property type="entry name" value="HAD-like_SerB"/>
</dbReference>
<evidence type="ECO:0000256" key="3">
    <source>
        <dbReference type="ARBA" id="ARBA00009184"/>
    </source>
</evidence>
<evidence type="ECO:0000313" key="16">
    <source>
        <dbReference type="Proteomes" id="UP000321567"/>
    </source>
</evidence>
<comment type="cofactor">
    <cofactor evidence="1">
        <name>Mg(2+)</name>
        <dbReference type="ChEBI" id="CHEBI:18420"/>
    </cofactor>
</comment>
<dbReference type="Proteomes" id="UP000321567">
    <property type="component" value="Unassembled WGS sequence"/>
</dbReference>
<keyword evidence="10" id="KW-0718">Serine biosynthesis</keyword>
<organism evidence="15 16">
    <name type="scientific">Pararhodospirillum oryzae</name>
    <dbReference type="NCBI Taxonomy" id="478448"/>
    <lineage>
        <taxon>Bacteria</taxon>
        <taxon>Pseudomonadati</taxon>
        <taxon>Pseudomonadota</taxon>
        <taxon>Alphaproteobacteria</taxon>
        <taxon>Rhodospirillales</taxon>
        <taxon>Rhodospirillaceae</taxon>
        <taxon>Pararhodospirillum</taxon>
    </lineage>
</organism>
<keyword evidence="16" id="KW-1185">Reference proteome</keyword>
<dbReference type="GO" id="GO:0006564">
    <property type="term" value="P:L-serine biosynthetic process"/>
    <property type="evidence" value="ECO:0007669"/>
    <property type="project" value="UniProtKB-KW"/>
</dbReference>
<comment type="caution">
    <text evidence="15">The sequence shown here is derived from an EMBL/GenBank/DDBJ whole genome shotgun (WGS) entry which is preliminary data.</text>
</comment>
<dbReference type="RefSeq" id="WP_147164522.1">
    <property type="nucleotide sequence ID" value="NZ_BJZO01000083.1"/>
</dbReference>
<reference evidence="15 16" key="1">
    <citation type="submission" date="2019-07" db="EMBL/GenBank/DDBJ databases">
        <title>Whole genome shotgun sequence of Rhodospirillum oryzae NBRC 107573.</title>
        <authorList>
            <person name="Hosoyama A."/>
            <person name="Uohara A."/>
            <person name="Ohji S."/>
            <person name="Ichikawa N."/>
        </authorList>
    </citation>
    <scope>NUCLEOTIDE SEQUENCE [LARGE SCALE GENOMIC DNA]</scope>
    <source>
        <strain evidence="15 16">NBRC 107573</strain>
    </source>
</reference>
<dbReference type="SFLD" id="SFLDF00029">
    <property type="entry name" value="phosphoserine_phosphatase"/>
    <property type="match status" value="1"/>
</dbReference>
<keyword evidence="8" id="KW-0378">Hydrolase</keyword>
<dbReference type="InterPro" id="IPR023214">
    <property type="entry name" value="HAD_sf"/>
</dbReference>
<comment type="catalytic activity">
    <reaction evidence="12">
        <text>O-phospho-L-serine + H2O = L-serine + phosphate</text>
        <dbReference type="Rhea" id="RHEA:21208"/>
        <dbReference type="ChEBI" id="CHEBI:15377"/>
        <dbReference type="ChEBI" id="CHEBI:33384"/>
        <dbReference type="ChEBI" id="CHEBI:43474"/>
        <dbReference type="ChEBI" id="CHEBI:57524"/>
        <dbReference type="EC" id="3.1.3.3"/>
    </reaction>
</comment>
<dbReference type="CDD" id="cd07500">
    <property type="entry name" value="HAD_PSP"/>
    <property type="match status" value="1"/>
</dbReference>
<dbReference type="SUPFAM" id="SSF56784">
    <property type="entry name" value="HAD-like"/>
    <property type="match status" value="1"/>
</dbReference>
<evidence type="ECO:0000256" key="9">
    <source>
        <dbReference type="ARBA" id="ARBA00022842"/>
    </source>
</evidence>
<keyword evidence="9" id="KW-0460">Magnesium</keyword>
<sequence length="301" mass="31019">MEVVVTLVANPAQGGLTPDHLNAGRRALESLGGETSRPRWLDEGIAADLGVDGLSPDQAQAAVTQALGTAPLDVLAQPTAGRRKALLIADMDSTMVIGETLDELAAHAGLKDVIAGITARAMNGELDFIAALRERVAMLKDLPEAALAETWAHTALTPGARVAVRTLAAHGCRCLLVSGGFTYFTSRVAEACGFHDHVANRLGVAQGRLTGAVIEPIVDRSAKLATLTAEAARLGVPLSACAAIGDGANDLPMIQAAGLGIAFHAKPSVAANARLRVDHGDLTTLLYAQGFERSAFASDAA</sequence>
<feature type="active site" description="Proton donor" evidence="14">
    <location>
        <position position="92"/>
    </location>
</feature>
<dbReference type="InterPro" id="IPR004469">
    <property type="entry name" value="PSP"/>
</dbReference>
<accession>A0A512HAM2</accession>
<dbReference type="PANTHER" id="PTHR43344">
    <property type="entry name" value="PHOSPHOSERINE PHOSPHATASE"/>
    <property type="match status" value="1"/>
</dbReference>
<evidence type="ECO:0000256" key="13">
    <source>
        <dbReference type="ARBA" id="ARBA00048523"/>
    </source>
</evidence>
<dbReference type="GO" id="GO:0036424">
    <property type="term" value="F:L-phosphoserine phosphatase activity"/>
    <property type="evidence" value="ECO:0007669"/>
    <property type="project" value="InterPro"/>
</dbReference>
<dbReference type="GO" id="GO:0005737">
    <property type="term" value="C:cytoplasm"/>
    <property type="evidence" value="ECO:0007669"/>
    <property type="project" value="TreeGrafter"/>
</dbReference>
<evidence type="ECO:0000256" key="2">
    <source>
        <dbReference type="ARBA" id="ARBA00005135"/>
    </source>
</evidence>
<evidence type="ECO:0000256" key="12">
    <source>
        <dbReference type="ARBA" id="ARBA00048138"/>
    </source>
</evidence>
<evidence type="ECO:0000256" key="1">
    <source>
        <dbReference type="ARBA" id="ARBA00001946"/>
    </source>
</evidence>
<dbReference type="EMBL" id="BJZO01000083">
    <property type="protein sequence ID" value="GEO82492.1"/>
    <property type="molecule type" value="Genomic_DNA"/>
</dbReference>
<dbReference type="NCBIfam" id="TIGR01488">
    <property type="entry name" value="HAD-SF-IB"/>
    <property type="match status" value="1"/>
</dbReference>
<dbReference type="GO" id="GO:0000287">
    <property type="term" value="F:magnesium ion binding"/>
    <property type="evidence" value="ECO:0007669"/>
    <property type="project" value="TreeGrafter"/>
</dbReference>
<dbReference type="OrthoDB" id="9792539at2"/>
<evidence type="ECO:0000256" key="4">
    <source>
        <dbReference type="ARBA" id="ARBA00012640"/>
    </source>
</evidence>
<evidence type="ECO:0000313" key="15">
    <source>
        <dbReference type="EMBL" id="GEO82492.1"/>
    </source>
</evidence>
<dbReference type="EC" id="3.1.3.3" evidence="4"/>
<evidence type="ECO:0000256" key="8">
    <source>
        <dbReference type="ARBA" id="ARBA00022801"/>
    </source>
</evidence>
<dbReference type="PANTHER" id="PTHR43344:SF2">
    <property type="entry name" value="PHOSPHOSERINE PHOSPHATASE"/>
    <property type="match status" value="1"/>
</dbReference>
<comment type="catalytic activity">
    <reaction evidence="13">
        <text>O-phospho-D-serine + H2O = D-serine + phosphate</text>
        <dbReference type="Rhea" id="RHEA:24873"/>
        <dbReference type="ChEBI" id="CHEBI:15377"/>
        <dbReference type="ChEBI" id="CHEBI:35247"/>
        <dbReference type="ChEBI" id="CHEBI:43474"/>
        <dbReference type="ChEBI" id="CHEBI:58680"/>
        <dbReference type="EC" id="3.1.3.3"/>
    </reaction>
</comment>